<comment type="cofactor">
    <cofactor evidence="11">
        <name>(R)-lipoate</name>
        <dbReference type="ChEBI" id="CHEBI:83088"/>
    </cofactor>
    <text evidence="11">Binds 1 lipoyl cofactor covalently.</text>
</comment>
<evidence type="ECO:0000256" key="8">
    <source>
        <dbReference type="ARBA" id="ARBA00022823"/>
    </source>
</evidence>
<comment type="catalytic activity">
    <reaction evidence="10 11">
        <text>N(6)-[(R)-dihydrolipoyl]-L-lysyl-[protein] + succinyl-CoA = N(6)-[(R)-S(8)-succinyldihydrolipoyl]-L-lysyl-[protein] + CoA</text>
        <dbReference type="Rhea" id="RHEA:15213"/>
        <dbReference type="Rhea" id="RHEA-COMP:10475"/>
        <dbReference type="Rhea" id="RHEA-COMP:20092"/>
        <dbReference type="ChEBI" id="CHEBI:57287"/>
        <dbReference type="ChEBI" id="CHEBI:57292"/>
        <dbReference type="ChEBI" id="CHEBI:83100"/>
        <dbReference type="ChEBI" id="CHEBI:83120"/>
        <dbReference type="EC" id="2.3.1.61"/>
    </reaction>
</comment>
<dbReference type="PROSITE" id="PS50968">
    <property type="entry name" value="BIOTINYL_LIPOYL"/>
    <property type="match status" value="1"/>
</dbReference>
<evidence type="ECO:0000256" key="11">
    <source>
        <dbReference type="RuleBase" id="RU361138"/>
    </source>
</evidence>
<evidence type="ECO:0000256" key="10">
    <source>
        <dbReference type="ARBA" id="ARBA00052761"/>
    </source>
</evidence>
<dbReference type="GO" id="GO:0004149">
    <property type="term" value="F:dihydrolipoyllysine-residue succinyltransferase activity"/>
    <property type="evidence" value="ECO:0007669"/>
    <property type="project" value="UniProtKB-UniRule"/>
</dbReference>
<dbReference type="InterPro" id="IPR004167">
    <property type="entry name" value="PSBD"/>
</dbReference>
<evidence type="ECO:0000256" key="5">
    <source>
        <dbReference type="ARBA" id="ARBA00019511"/>
    </source>
</evidence>
<dbReference type="NCBIfam" id="TIGR01347">
    <property type="entry name" value="sucB"/>
    <property type="match status" value="1"/>
</dbReference>
<feature type="domain" description="Peripheral subunit-binding (PSBD)" evidence="14">
    <location>
        <begin position="146"/>
        <end position="183"/>
    </location>
</feature>
<dbReference type="Pfam" id="PF00198">
    <property type="entry name" value="2-oxoacid_dh"/>
    <property type="match status" value="1"/>
</dbReference>
<dbReference type="UniPathway" id="UPA00868">
    <property type="reaction ID" value="UER00840"/>
</dbReference>
<dbReference type="PANTHER" id="PTHR43416:SF5">
    <property type="entry name" value="DIHYDROLIPOYLLYSINE-RESIDUE SUCCINYLTRANSFERASE COMPONENT OF 2-OXOGLUTARATE DEHYDROGENASE COMPLEX, MITOCHONDRIAL"/>
    <property type="match status" value="1"/>
</dbReference>
<dbReference type="OrthoDB" id="9805770at2"/>
<dbReference type="SUPFAM" id="SSF47005">
    <property type="entry name" value="Peripheral subunit-binding domain of 2-oxo acid dehydrogenase complex"/>
    <property type="match status" value="1"/>
</dbReference>
<dbReference type="RefSeq" id="WP_123291573.1">
    <property type="nucleotide sequence ID" value="NZ_RJVA01000017.1"/>
</dbReference>
<organism evidence="15 16">
    <name type="scientific">Desulfosoma caldarium</name>
    <dbReference type="NCBI Taxonomy" id="610254"/>
    <lineage>
        <taxon>Bacteria</taxon>
        <taxon>Pseudomonadati</taxon>
        <taxon>Thermodesulfobacteriota</taxon>
        <taxon>Syntrophobacteria</taxon>
        <taxon>Syntrophobacterales</taxon>
        <taxon>Syntrophobacteraceae</taxon>
        <taxon>Desulfosoma</taxon>
    </lineage>
</organism>
<evidence type="ECO:0000256" key="9">
    <source>
        <dbReference type="ARBA" id="ARBA00023315"/>
    </source>
</evidence>
<dbReference type="Proteomes" id="UP000276223">
    <property type="component" value="Unassembled WGS sequence"/>
</dbReference>
<dbReference type="Gene3D" id="4.10.320.10">
    <property type="entry name" value="E3-binding domain"/>
    <property type="match status" value="1"/>
</dbReference>
<dbReference type="Gene3D" id="3.30.559.10">
    <property type="entry name" value="Chloramphenicol acetyltransferase-like domain"/>
    <property type="match status" value="1"/>
</dbReference>
<evidence type="ECO:0000313" key="16">
    <source>
        <dbReference type="Proteomes" id="UP000276223"/>
    </source>
</evidence>
<evidence type="ECO:0000256" key="4">
    <source>
        <dbReference type="ARBA" id="ARBA00012945"/>
    </source>
</evidence>
<dbReference type="Pfam" id="PF02817">
    <property type="entry name" value="E3_binding"/>
    <property type="match status" value="1"/>
</dbReference>
<dbReference type="InterPro" id="IPR001078">
    <property type="entry name" value="2-oxoacid_DH_actylTfrase"/>
</dbReference>
<dbReference type="SUPFAM" id="SSF51230">
    <property type="entry name" value="Single hybrid motif"/>
    <property type="match status" value="1"/>
</dbReference>
<evidence type="ECO:0000259" key="14">
    <source>
        <dbReference type="PROSITE" id="PS51826"/>
    </source>
</evidence>
<dbReference type="GO" id="GO:0005829">
    <property type="term" value="C:cytosol"/>
    <property type="evidence" value="ECO:0007669"/>
    <property type="project" value="TreeGrafter"/>
</dbReference>
<dbReference type="SUPFAM" id="SSF52777">
    <property type="entry name" value="CoA-dependent acyltransferases"/>
    <property type="match status" value="1"/>
</dbReference>
<name>A0A3N1UME4_9BACT</name>
<feature type="region of interest" description="Disordered" evidence="12">
    <location>
        <begin position="83"/>
        <end position="119"/>
    </location>
</feature>
<dbReference type="InterPro" id="IPR023213">
    <property type="entry name" value="CAT-like_dom_sf"/>
</dbReference>
<evidence type="ECO:0000313" key="15">
    <source>
        <dbReference type="EMBL" id="ROQ89607.1"/>
    </source>
</evidence>
<dbReference type="Gene3D" id="2.40.50.100">
    <property type="match status" value="1"/>
</dbReference>
<dbReference type="GO" id="GO:0033512">
    <property type="term" value="P:L-lysine catabolic process to acetyl-CoA via saccharopine"/>
    <property type="evidence" value="ECO:0007669"/>
    <property type="project" value="UniProtKB-UniRule"/>
</dbReference>
<evidence type="ECO:0000256" key="1">
    <source>
        <dbReference type="ARBA" id="ARBA00004052"/>
    </source>
</evidence>
<reference evidence="15 16" key="1">
    <citation type="submission" date="2018-11" db="EMBL/GenBank/DDBJ databases">
        <title>Genomic Encyclopedia of Type Strains, Phase IV (KMG-IV): sequencing the most valuable type-strain genomes for metagenomic binning, comparative biology and taxonomic classification.</title>
        <authorList>
            <person name="Goeker M."/>
        </authorList>
    </citation>
    <scope>NUCLEOTIDE SEQUENCE [LARGE SCALE GENOMIC DNA]</scope>
    <source>
        <strain evidence="15 16">DSM 22027</strain>
    </source>
</reference>
<accession>A0A3N1UME4</accession>
<evidence type="ECO:0000256" key="2">
    <source>
        <dbReference type="ARBA" id="ARBA00005145"/>
    </source>
</evidence>
<evidence type="ECO:0000256" key="6">
    <source>
        <dbReference type="ARBA" id="ARBA00022532"/>
    </source>
</evidence>
<comment type="caution">
    <text evidence="15">The sequence shown here is derived from an EMBL/GenBank/DDBJ whole genome shotgun (WGS) entry which is preliminary data.</text>
</comment>
<dbReference type="GO" id="GO:0045252">
    <property type="term" value="C:oxoglutarate dehydrogenase complex"/>
    <property type="evidence" value="ECO:0007669"/>
    <property type="project" value="UniProtKB-UniRule"/>
</dbReference>
<dbReference type="PROSITE" id="PS51826">
    <property type="entry name" value="PSBD"/>
    <property type="match status" value="1"/>
</dbReference>
<comment type="function">
    <text evidence="1 11">E2 component of the 2-oxoglutarate dehydrogenase (OGDH) complex which catalyzes the second step in the conversion of 2-oxoglutarate to succinyl-CoA and CO(2).</text>
</comment>
<dbReference type="InterPro" id="IPR050537">
    <property type="entry name" value="2-oxoacid_dehydrogenase"/>
</dbReference>
<dbReference type="PROSITE" id="PS00189">
    <property type="entry name" value="LIPOYL"/>
    <property type="match status" value="1"/>
</dbReference>
<keyword evidence="6 11" id="KW-0816">Tricarboxylic acid cycle</keyword>
<feature type="region of interest" description="Disordered" evidence="12">
    <location>
        <begin position="198"/>
        <end position="243"/>
    </location>
</feature>
<proteinExistence type="inferred from homology"/>
<keyword evidence="7 11" id="KW-0808">Transferase</keyword>
<evidence type="ECO:0000259" key="13">
    <source>
        <dbReference type="PROSITE" id="PS50968"/>
    </source>
</evidence>
<evidence type="ECO:0000256" key="12">
    <source>
        <dbReference type="SAM" id="MobiDB-lite"/>
    </source>
</evidence>
<comment type="pathway">
    <text evidence="2 11">Amino-acid degradation; L-lysine degradation via saccharopine pathway; glutaryl-CoA from L-lysine: step 6/6.</text>
</comment>
<dbReference type="NCBIfam" id="NF004309">
    <property type="entry name" value="PRK05704.1"/>
    <property type="match status" value="1"/>
</dbReference>
<sequence length="468" mass="51024">MDLDIVIPEVGESVREAVLAEWFVKPGERVGKGTVLFVLETDKVTLEVPADADGVVEILVPAGQTVTVGTVVGRLRAEAETIQPAETVKTAPEPAEAPFAPTPPAREPAQDHEPVAAAPAPEVQKAAAVLSTLRQEQAEASLPSDDVFPSVSRLASQMGVDLTQVSGTGPGGRITRGDLFLFLESQGRFVTPSFFASTGVPGKESPPTILEKKESPVPSLIKDGRDVPPQAGVQENGEETRKPMSPIRKRIAQRLLQAKQTTAMLTTFNEVDMSRVVEFRRRYKEAFKKKYGVSLGFMSFFVKACVQALKEIPEVNAFIDGEDIVYHRHVHMGIAVGAQRGLVVPVIRYADRLSFADIEKAIDDFVQKIQANRLQLRDLEGGTFTISNGGIYGSLLSTPILNPPQSAILGLHKIEDRPIALNGQVVIRPMMYVALSYDHRLIDGREAVTFLRRVKEGIEEPERLLVGI</sequence>
<dbReference type="InterPro" id="IPR006255">
    <property type="entry name" value="SucB"/>
</dbReference>
<dbReference type="GO" id="GO:0006099">
    <property type="term" value="P:tricarboxylic acid cycle"/>
    <property type="evidence" value="ECO:0007669"/>
    <property type="project" value="UniProtKB-UniRule"/>
</dbReference>
<feature type="domain" description="Lipoyl-binding" evidence="13">
    <location>
        <begin position="2"/>
        <end position="76"/>
    </location>
</feature>
<keyword evidence="8 11" id="KW-0450">Lipoyl</keyword>
<dbReference type="PANTHER" id="PTHR43416">
    <property type="entry name" value="DIHYDROLIPOYLLYSINE-RESIDUE SUCCINYLTRANSFERASE COMPONENT OF 2-OXOGLUTARATE DEHYDROGENASE COMPLEX, MITOCHONDRIAL-RELATED"/>
    <property type="match status" value="1"/>
</dbReference>
<dbReference type="AlphaFoldDB" id="A0A3N1UME4"/>
<dbReference type="InterPro" id="IPR011053">
    <property type="entry name" value="Single_hybrid_motif"/>
</dbReference>
<dbReference type="CDD" id="cd06849">
    <property type="entry name" value="lipoyl_domain"/>
    <property type="match status" value="1"/>
</dbReference>
<evidence type="ECO:0000256" key="3">
    <source>
        <dbReference type="ARBA" id="ARBA00007317"/>
    </source>
</evidence>
<dbReference type="EC" id="2.3.1.61" evidence="4 11"/>
<dbReference type="EMBL" id="RJVA01000017">
    <property type="protein sequence ID" value="ROQ89607.1"/>
    <property type="molecule type" value="Genomic_DNA"/>
</dbReference>
<keyword evidence="9 11" id="KW-0012">Acyltransferase</keyword>
<comment type="similarity">
    <text evidence="3 11">Belongs to the 2-oxoacid dehydrogenase family.</text>
</comment>
<keyword evidence="16" id="KW-1185">Reference proteome</keyword>
<gene>
    <name evidence="15" type="ORF">EDC27_3144</name>
</gene>
<dbReference type="Pfam" id="PF00364">
    <property type="entry name" value="Biotin_lipoyl"/>
    <property type="match status" value="1"/>
</dbReference>
<dbReference type="InterPro" id="IPR000089">
    <property type="entry name" value="Biotin_lipoyl"/>
</dbReference>
<dbReference type="FunFam" id="3.30.559.10:FF:000007">
    <property type="entry name" value="Dihydrolipoamide acetyltransferase component of pyruvate dehydrogenase complex"/>
    <property type="match status" value="1"/>
</dbReference>
<protein>
    <recommendedName>
        <fullName evidence="5 11">Dihydrolipoyllysine-residue succinyltransferase component of 2-oxoglutarate dehydrogenase complex</fullName>
        <ecNumber evidence="4 11">2.3.1.61</ecNumber>
    </recommendedName>
    <alternativeName>
        <fullName evidence="11">2-oxoglutarate dehydrogenase complex component E2</fullName>
    </alternativeName>
</protein>
<evidence type="ECO:0000256" key="7">
    <source>
        <dbReference type="ARBA" id="ARBA00022679"/>
    </source>
</evidence>
<dbReference type="InterPro" id="IPR003016">
    <property type="entry name" value="2-oxoA_DH_lipoyl-BS"/>
</dbReference>
<dbReference type="InterPro" id="IPR036625">
    <property type="entry name" value="E3-bd_dom_sf"/>
</dbReference>